<reference evidence="2" key="1">
    <citation type="submission" date="2020-01" db="EMBL/GenBank/DDBJ databases">
        <authorList>
            <consortium name="DOE Joint Genome Institute"/>
            <person name="Haridas S."/>
            <person name="Albert R."/>
            <person name="Binder M."/>
            <person name="Bloem J."/>
            <person name="Labutti K."/>
            <person name="Salamov A."/>
            <person name="Andreopoulos B."/>
            <person name="Baker S.E."/>
            <person name="Barry K."/>
            <person name="Bills G."/>
            <person name="Bluhm B.H."/>
            <person name="Cannon C."/>
            <person name="Castanera R."/>
            <person name="Culley D.E."/>
            <person name="Daum C."/>
            <person name="Ezra D."/>
            <person name="Gonzalez J.B."/>
            <person name="Henrissat B."/>
            <person name="Kuo A."/>
            <person name="Liang C."/>
            <person name="Lipzen A."/>
            <person name="Lutzoni F."/>
            <person name="Magnuson J."/>
            <person name="Mondo S."/>
            <person name="Nolan M."/>
            <person name="Ohm R."/>
            <person name="Pangilinan J."/>
            <person name="Park H.-J."/>
            <person name="Ramirez L."/>
            <person name="Alfaro M."/>
            <person name="Sun H."/>
            <person name="Tritt A."/>
            <person name="Yoshinaga Y."/>
            <person name="Zwiers L.-H."/>
            <person name="Turgeon B.G."/>
            <person name="Goodwin S.B."/>
            <person name="Spatafora J.W."/>
            <person name="Crous P.W."/>
            <person name="Grigoriev I.V."/>
        </authorList>
    </citation>
    <scope>NUCLEOTIDE SEQUENCE</scope>
    <source>
        <strain evidence="2">IPT5</strain>
    </source>
</reference>
<evidence type="ECO:0000313" key="2">
    <source>
        <dbReference type="EMBL" id="KAF2848242.1"/>
    </source>
</evidence>
<sequence length="81" mass="8691">MKFILLSAVFATTAVCLERNPCVLYSSLPSGTRTNVCNPSAGGPGGVAWVCNSYIPKTIVGTPCRFSEKRATHYQANIFCC</sequence>
<evidence type="ECO:0000313" key="3">
    <source>
        <dbReference type="Proteomes" id="UP000799423"/>
    </source>
</evidence>
<feature type="chain" id="PRO_5025615062" evidence="1">
    <location>
        <begin position="17"/>
        <end position="81"/>
    </location>
</feature>
<proteinExistence type="predicted"/>
<dbReference type="EMBL" id="MU006319">
    <property type="protein sequence ID" value="KAF2848242.1"/>
    <property type="molecule type" value="Genomic_DNA"/>
</dbReference>
<accession>A0A6A7AYP0</accession>
<keyword evidence="3" id="KW-1185">Reference proteome</keyword>
<protein>
    <submittedName>
        <fullName evidence="2">Uncharacterized protein</fullName>
    </submittedName>
</protein>
<dbReference type="AlphaFoldDB" id="A0A6A7AYP0"/>
<feature type="signal peptide" evidence="1">
    <location>
        <begin position="1"/>
        <end position="16"/>
    </location>
</feature>
<keyword evidence="1" id="KW-0732">Signal</keyword>
<evidence type="ECO:0000256" key="1">
    <source>
        <dbReference type="SAM" id="SignalP"/>
    </source>
</evidence>
<organism evidence="2 3">
    <name type="scientific">Plenodomus tracheiphilus IPT5</name>
    <dbReference type="NCBI Taxonomy" id="1408161"/>
    <lineage>
        <taxon>Eukaryota</taxon>
        <taxon>Fungi</taxon>
        <taxon>Dikarya</taxon>
        <taxon>Ascomycota</taxon>
        <taxon>Pezizomycotina</taxon>
        <taxon>Dothideomycetes</taxon>
        <taxon>Pleosporomycetidae</taxon>
        <taxon>Pleosporales</taxon>
        <taxon>Pleosporineae</taxon>
        <taxon>Leptosphaeriaceae</taxon>
        <taxon>Plenodomus</taxon>
    </lineage>
</organism>
<dbReference type="Proteomes" id="UP000799423">
    <property type="component" value="Unassembled WGS sequence"/>
</dbReference>
<name>A0A6A7AYP0_9PLEO</name>
<gene>
    <name evidence="2" type="ORF">T440DRAFT_470352</name>
</gene>